<dbReference type="PANTHER" id="PTHR43483:SF3">
    <property type="entry name" value="MEMBRANE TRANSPORTER PROTEIN HI_0806-RELATED"/>
    <property type="match status" value="1"/>
</dbReference>
<evidence type="ECO:0000256" key="3">
    <source>
        <dbReference type="ARBA" id="ARBA00022989"/>
    </source>
</evidence>
<keyword evidence="4 5" id="KW-0472">Membrane</keyword>
<evidence type="ECO:0000256" key="5">
    <source>
        <dbReference type="RuleBase" id="RU363041"/>
    </source>
</evidence>
<dbReference type="AlphaFoldDB" id="A0A017RYG8"/>
<comment type="subcellular location">
    <subcellularLocation>
        <location evidence="5">Cell membrane</location>
        <topology evidence="5">Multi-pass membrane protein</topology>
    </subcellularLocation>
    <subcellularLocation>
        <location evidence="1">Membrane</location>
        <topology evidence="1">Multi-pass membrane protein</topology>
    </subcellularLocation>
</comment>
<feature type="transmembrane region" description="Helical" evidence="5">
    <location>
        <begin position="37"/>
        <end position="56"/>
    </location>
</feature>
<dbReference type="Pfam" id="PF01925">
    <property type="entry name" value="TauE"/>
    <property type="match status" value="1"/>
</dbReference>
<protein>
    <recommendedName>
        <fullName evidence="5">Probable membrane transporter protein</fullName>
    </recommendedName>
</protein>
<dbReference type="GO" id="GO:0005886">
    <property type="term" value="C:plasma membrane"/>
    <property type="evidence" value="ECO:0007669"/>
    <property type="project" value="UniProtKB-SubCell"/>
</dbReference>
<evidence type="ECO:0000256" key="1">
    <source>
        <dbReference type="ARBA" id="ARBA00004141"/>
    </source>
</evidence>
<evidence type="ECO:0000256" key="4">
    <source>
        <dbReference type="ARBA" id="ARBA00023136"/>
    </source>
</evidence>
<dbReference type="STRING" id="1403537.Q428_00840"/>
<proteinExistence type="inferred from homology"/>
<sequence>MIIFLISLLTGVISGMGIGGGTILIPSLTIIFGTEQQVAQSVNLLSFIPTAIIAIICHLKQGNIEKKLTFKLLIGGVLGAVIGSYLAIMLSPKILRKLFGVFLFIMGTYEVFYKGKNVKEKNKCSTE</sequence>
<dbReference type="Proteomes" id="UP000019681">
    <property type="component" value="Unassembled WGS sequence"/>
</dbReference>
<feature type="transmembrane region" description="Helical" evidence="5">
    <location>
        <begin position="94"/>
        <end position="113"/>
    </location>
</feature>
<dbReference type="OrthoDB" id="25340at2"/>
<keyword evidence="5" id="KW-1003">Cell membrane</keyword>
<dbReference type="EMBL" id="AZQP01000002">
    <property type="protein sequence ID" value="EYE89606.1"/>
    <property type="molecule type" value="Genomic_DNA"/>
</dbReference>
<name>A0A017RYG8_9CLOT</name>
<gene>
    <name evidence="6" type="ORF">Q428_00840</name>
</gene>
<dbReference type="InterPro" id="IPR002781">
    <property type="entry name" value="TM_pro_TauE-like"/>
</dbReference>
<keyword evidence="3 5" id="KW-1133">Transmembrane helix</keyword>
<keyword evidence="7" id="KW-1185">Reference proteome</keyword>
<dbReference type="RefSeq" id="WP_035377304.1">
    <property type="nucleotide sequence ID" value="NZ_AZQP01000002.1"/>
</dbReference>
<evidence type="ECO:0000313" key="7">
    <source>
        <dbReference type="Proteomes" id="UP000019681"/>
    </source>
</evidence>
<reference evidence="6 7" key="1">
    <citation type="journal article" date="2014" name="Genome Announc.">
        <title>Draft Genome Sequence of Fervidicella metallireducens Strain AeBT, an Iron-Reducing Thermoanaerobe from the Great Artesian Basin.</title>
        <authorList>
            <person name="Patel B.K."/>
        </authorList>
    </citation>
    <scope>NUCLEOTIDE SEQUENCE [LARGE SCALE GENOMIC DNA]</scope>
    <source>
        <strain evidence="6 7">AeB</strain>
    </source>
</reference>
<keyword evidence="2 5" id="KW-0812">Transmembrane</keyword>
<accession>A0A017RYG8</accession>
<feature type="transmembrane region" description="Helical" evidence="5">
    <location>
        <begin position="68"/>
        <end position="88"/>
    </location>
</feature>
<comment type="similarity">
    <text evidence="5">Belongs to the 4-toluene sulfonate uptake permease (TSUP) (TC 2.A.102) family.</text>
</comment>
<dbReference type="PANTHER" id="PTHR43483">
    <property type="entry name" value="MEMBRANE TRANSPORTER PROTEIN HI_0806-RELATED"/>
    <property type="match status" value="1"/>
</dbReference>
<evidence type="ECO:0000256" key="2">
    <source>
        <dbReference type="ARBA" id="ARBA00022692"/>
    </source>
</evidence>
<evidence type="ECO:0000313" key="6">
    <source>
        <dbReference type="EMBL" id="EYE89606.1"/>
    </source>
</evidence>
<organism evidence="6 7">
    <name type="scientific">Fervidicella metallireducens AeB</name>
    <dbReference type="NCBI Taxonomy" id="1403537"/>
    <lineage>
        <taxon>Bacteria</taxon>
        <taxon>Bacillati</taxon>
        <taxon>Bacillota</taxon>
        <taxon>Clostridia</taxon>
        <taxon>Eubacteriales</taxon>
        <taxon>Clostridiaceae</taxon>
        <taxon>Fervidicella</taxon>
    </lineage>
</organism>
<comment type="caution">
    <text evidence="6">The sequence shown here is derived from an EMBL/GenBank/DDBJ whole genome shotgun (WGS) entry which is preliminary data.</text>
</comment>